<dbReference type="GO" id="GO:0016020">
    <property type="term" value="C:membrane"/>
    <property type="evidence" value="ECO:0007669"/>
    <property type="project" value="TreeGrafter"/>
</dbReference>
<dbReference type="FunFam" id="1.10.3520.10:FF:000001">
    <property type="entry name" value="Pleckstrin domain-containing family A member 8"/>
    <property type="match status" value="1"/>
</dbReference>
<dbReference type="GO" id="GO:0005829">
    <property type="term" value="C:cytosol"/>
    <property type="evidence" value="ECO:0007669"/>
    <property type="project" value="TreeGrafter"/>
</dbReference>
<feature type="domain" description="Glycolipid transfer protein" evidence="2">
    <location>
        <begin position="34"/>
        <end position="172"/>
    </location>
</feature>
<dbReference type="Pfam" id="PF08718">
    <property type="entry name" value="GLTP"/>
    <property type="match status" value="1"/>
</dbReference>
<dbReference type="EMBL" id="JAUKUD010000004">
    <property type="protein sequence ID" value="KAK0746779.1"/>
    <property type="molecule type" value="Genomic_DNA"/>
</dbReference>
<dbReference type="InterPro" id="IPR036497">
    <property type="entry name" value="GLTP_sf"/>
</dbReference>
<reference evidence="3" key="1">
    <citation type="submission" date="2023-06" db="EMBL/GenBank/DDBJ databases">
        <title>Genome-scale phylogeny and comparative genomics of the fungal order Sordariales.</title>
        <authorList>
            <consortium name="Lawrence Berkeley National Laboratory"/>
            <person name="Hensen N."/>
            <person name="Bonometti L."/>
            <person name="Westerberg I."/>
            <person name="Brannstrom I.O."/>
            <person name="Guillou S."/>
            <person name="Cros-Aarteil S."/>
            <person name="Calhoun S."/>
            <person name="Haridas S."/>
            <person name="Kuo A."/>
            <person name="Mondo S."/>
            <person name="Pangilinan J."/>
            <person name="Riley R."/>
            <person name="LaButti K."/>
            <person name="Andreopoulos B."/>
            <person name="Lipzen A."/>
            <person name="Chen C."/>
            <person name="Yanf M."/>
            <person name="Daum C."/>
            <person name="Ng V."/>
            <person name="Clum A."/>
            <person name="Steindorff A."/>
            <person name="Ohm R."/>
            <person name="Martin F."/>
            <person name="Silar P."/>
            <person name="Natvig D."/>
            <person name="Lalanne C."/>
            <person name="Gautier V."/>
            <person name="Ament-velasquez S.L."/>
            <person name="Kruys A."/>
            <person name="Hutchinson M.I."/>
            <person name="Powell A.J."/>
            <person name="Barry K."/>
            <person name="Miller A.N."/>
            <person name="Grigoriev I.V."/>
            <person name="Debuchy R."/>
            <person name="Gladieux P."/>
            <person name="Thoren M.H."/>
            <person name="Johannesson H."/>
        </authorList>
    </citation>
    <scope>NUCLEOTIDE SEQUENCE</scope>
    <source>
        <strain evidence="3">SMH3187-1</strain>
    </source>
</reference>
<dbReference type="Proteomes" id="UP001172155">
    <property type="component" value="Unassembled WGS sequence"/>
</dbReference>
<dbReference type="PANTHER" id="PTHR10219:SF25">
    <property type="entry name" value="PLECKSTRIN HOMOLOGY DOMAIN-CONTAINING FAMILY A MEMBER 8"/>
    <property type="match status" value="1"/>
</dbReference>
<gene>
    <name evidence="3" type="ORF">B0T18DRAFT_326993</name>
</gene>
<dbReference type="InterPro" id="IPR014830">
    <property type="entry name" value="Glycolipid_transfer_prot_dom"/>
</dbReference>
<name>A0AA40EWC9_9PEZI</name>
<dbReference type="GO" id="GO:1902388">
    <property type="term" value="F:ceramide 1-phosphate transfer activity"/>
    <property type="evidence" value="ECO:0007669"/>
    <property type="project" value="TreeGrafter"/>
</dbReference>
<protein>
    <submittedName>
        <fullName evidence="3">HET-C2</fullName>
    </submittedName>
</protein>
<dbReference type="PANTHER" id="PTHR10219">
    <property type="entry name" value="GLYCOLIPID TRANSFER PROTEIN-RELATED"/>
    <property type="match status" value="1"/>
</dbReference>
<keyword evidence="1" id="KW-0813">Transport</keyword>
<proteinExistence type="predicted"/>
<accession>A0AA40EWC9</accession>
<dbReference type="SUPFAM" id="SSF110004">
    <property type="entry name" value="Glycolipid transfer protein, GLTP"/>
    <property type="match status" value="1"/>
</dbReference>
<evidence type="ECO:0000256" key="1">
    <source>
        <dbReference type="ARBA" id="ARBA00022448"/>
    </source>
</evidence>
<keyword evidence="4" id="KW-1185">Reference proteome</keyword>
<evidence type="ECO:0000313" key="4">
    <source>
        <dbReference type="Proteomes" id="UP001172155"/>
    </source>
</evidence>
<dbReference type="AlphaFoldDB" id="A0AA40EWC9"/>
<dbReference type="GO" id="GO:1902387">
    <property type="term" value="F:ceramide 1-phosphate binding"/>
    <property type="evidence" value="ECO:0007669"/>
    <property type="project" value="TreeGrafter"/>
</dbReference>
<comment type="caution">
    <text evidence="3">The sequence shown here is derived from an EMBL/GenBank/DDBJ whole genome shotgun (WGS) entry which is preliminary data.</text>
</comment>
<organism evidence="3 4">
    <name type="scientific">Schizothecium vesticola</name>
    <dbReference type="NCBI Taxonomy" id="314040"/>
    <lineage>
        <taxon>Eukaryota</taxon>
        <taxon>Fungi</taxon>
        <taxon>Dikarya</taxon>
        <taxon>Ascomycota</taxon>
        <taxon>Pezizomycotina</taxon>
        <taxon>Sordariomycetes</taxon>
        <taxon>Sordariomycetidae</taxon>
        <taxon>Sordariales</taxon>
        <taxon>Schizotheciaceae</taxon>
        <taxon>Schizothecium</taxon>
    </lineage>
</organism>
<sequence length="209" mass="22919">MAAVAQMPAGATHTHLQSMKRTFNNVPVGADNAIKTEEFLDAAESLTTMFDLLGSVAFSPVKKDMLGNVEKLRKRYLAAPLESENIQDLVRNELKTKSHVATEGLTWLVRGLEFTSIALSQNMAKPTEELADSFRGAYGVTLKPHHSFLIKPVFSAAMSACPYRKDFYGKLGSGGDEAHVQAELTEYLAALEKIVGILKGFLESKEAKW</sequence>
<dbReference type="Gene3D" id="1.10.3520.10">
    <property type="entry name" value="Glycolipid transfer protein"/>
    <property type="match status" value="1"/>
</dbReference>
<evidence type="ECO:0000259" key="2">
    <source>
        <dbReference type="Pfam" id="PF08718"/>
    </source>
</evidence>
<evidence type="ECO:0000313" key="3">
    <source>
        <dbReference type="EMBL" id="KAK0746779.1"/>
    </source>
</evidence>